<dbReference type="SUPFAM" id="SSF52087">
    <property type="entry name" value="CRAL/TRIO domain"/>
    <property type="match status" value="1"/>
</dbReference>
<feature type="domain" description="CRAL-TRIO" evidence="3">
    <location>
        <begin position="654"/>
        <end position="824"/>
    </location>
</feature>
<feature type="transmembrane region" description="Helical" evidence="2">
    <location>
        <begin position="439"/>
        <end position="459"/>
    </location>
</feature>
<name>F0WHF4_9STRA</name>
<reference evidence="4" key="2">
    <citation type="submission" date="2011-02" db="EMBL/GenBank/DDBJ databases">
        <authorList>
            <person name="MacLean D."/>
        </authorList>
    </citation>
    <scope>NUCLEOTIDE SEQUENCE</scope>
</reference>
<accession>F0WHF4</accession>
<keyword evidence="2" id="KW-1133">Transmembrane helix</keyword>
<dbReference type="SMART" id="SM00516">
    <property type="entry name" value="SEC14"/>
    <property type="match status" value="1"/>
</dbReference>
<evidence type="ECO:0000256" key="1">
    <source>
        <dbReference type="SAM" id="MobiDB-lite"/>
    </source>
</evidence>
<keyword evidence="2" id="KW-0812">Transmembrane</keyword>
<sequence length="849" mass="95723">MTLLTSESQDSIDQSTILRYGCTIRLYATSSYLSGSNIAAKVSTVDSKGSLLGIGYYEKKGRHGILSCVPPLGDDLENLFVEDEFTVLDPLNVRETGDVVEYGHMVVLVNRRGWVWNNKTGGITGYIGPRPRQSSGEMYVAFYKEGKIVKNSVNASLRVNRSSYSKESRRNSLSNSAEAADLGSVTTTSENQALSKQSTPVAQSPVFYGDHQVSIAVLESRRHSALYNKKLSNYKKNTSQIAGGYICSDGKGTELKFTILPPNRPKIEQIRMQKRIISQYEYSQKIVLPSYEQFLKRAVALGVDIDSNENRIVFCLANQWEAAISKDRLKDYLLLHIELNRANQVNSTIDWTHATIIHHSLSKGPGQLVLKFVGELPPHLISLLEKDILHSKVRSPRGQSQINPSNTKTSVFNEDVAQKKHYEIKATTGASVFYLTVEVMRLIPVQIFAPLYCVLLYVLMGSLSSMGESSKLDTLLRREIFVFTLVLLPAFYAAVHLDHPWSSLFELPTGVPSRLGKPSPEKEEQEPQSNSSLKLIVVDYQFQPERLISQTSREKLTLPPTSNMAYSDKPKKLIKSEGSCEEPVSERMDDSTSLGSETYHPSDKDATASALSTPQRYVIAAKGDPVRALERYQQTLAWRKDEELDTILQRPWLYLETIKQNYPHFYHKRGKQGEPVYYEKPGQINLKALKSAGIQLDDLLHNYLLVTEFLWQVVEKDDMKKCISVVDVQGIGFSDFAGETIEYVRKAASITEKHYPERCAYIFIINVPSWFSMIWNVVKGMVDEVTQTKVSIVRGKKQILEALQSRILLENIPVEYGGLSEDVISTEEQQLFDLMKSRNMKTIAQPEFM</sequence>
<evidence type="ECO:0000259" key="3">
    <source>
        <dbReference type="PROSITE" id="PS50191"/>
    </source>
</evidence>
<reference evidence="4" key="1">
    <citation type="journal article" date="2011" name="PLoS Biol.">
        <title>Gene gain and loss during evolution of obligate parasitism in the white rust pathogen of Arabidopsis thaliana.</title>
        <authorList>
            <person name="Kemen E."/>
            <person name="Gardiner A."/>
            <person name="Schultz-Larsen T."/>
            <person name="Kemen A.C."/>
            <person name="Balmuth A.L."/>
            <person name="Robert-Seilaniantz A."/>
            <person name="Bailey K."/>
            <person name="Holub E."/>
            <person name="Studholme D.J."/>
            <person name="Maclean D."/>
            <person name="Jones J.D."/>
        </authorList>
    </citation>
    <scope>NUCLEOTIDE SEQUENCE</scope>
</reference>
<proteinExistence type="predicted"/>
<evidence type="ECO:0000256" key="2">
    <source>
        <dbReference type="SAM" id="Phobius"/>
    </source>
</evidence>
<dbReference type="PANTHER" id="PTHR45657">
    <property type="entry name" value="CRAL-TRIO DOMAIN-CONTAINING PROTEIN YKL091C-RELATED"/>
    <property type="match status" value="1"/>
</dbReference>
<feature type="region of interest" description="Disordered" evidence="1">
    <location>
        <begin position="551"/>
        <end position="610"/>
    </location>
</feature>
<feature type="compositionally biased region" description="Polar residues" evidence="1">
    <location>
        <begin position="184"/>
        <end position="197"/>
    </location>
</feature>
<dbReference type="EMBL" id="FR824145">
    <property type="protein sequence ID" value="CCA20673.1"/>
    <property type="molecule type" value="Genomic_DNA"/>
</dbReference>
<dbReference type="Gene3D" id="3.40.525.10">
    <property type="entry name" value="CRAL-TRIO lipid binding domain"/>
    <property type="match status" value="1"/>
</dbReference>
<gene>
    <name evidence="4" type="primary">AlNc14C100G6017</name>
    <name evidence="4" type="ORF">ALNC14_068160</name>
</gene>
<feature type="region of interest" description="Disordered" evidence="1">
    <location>
        <begin position="164"/>
        <end position="197"/>
    </location>
</feature>
<dbReference type="AlphaFoldDB" id="F0WHF4"/>
<dbReference type="InterPro" id="IPR051026">
    <property type="entry name" value="PI/PC_transfer"/>
</dbReference>
<dbReference type="HOGENOM" id="CLU_371112_0_0_1"/>
<dbReference type="Pfam" id="PF00650">
    <property type="entry name" value="CRAL_TRIO"/>
    <property type="match status" value="1"/>
</dbReference>
<organism evidence="4">
    <name type="scientific">Albugo laibachii Nc14</name>
    <dbReference type="NCBI Taxonomy" id="890382"/>
    <lineage>
        <taxon>Eukaryota</taxon>
        <taxon>Sar</taxon>
        <taxon>Stramenopiles</taxon>
        <taxon>Oomycota</taxon>
        <taxon>Peronosporomycetes</taxon>
        <taxon>Albuginales</taxon>
        <taxon>Albuginaceae</taxon>
        <taxon>Albugo</taxon>
    </lineage>
</organism>
<protein>
    <submittedName>
        <fullName evidence="4">Uncharacterized protein AlNc14C100G6017</fullName>
    </submittedName>
</protein>
<feature type="transmembrane region" description="Helical" evidence="2">
    <location>
        <begin position="480"/>
        <end position="497"/>
    </location>
</feature>
<evidence type="ECO:0000313" key="4">
    <source>
        <dbReference type="EMBL" id="CCA20673.1"/>
    </source>
</evidence>
<dbReference type="CDD" id="cd00170">
    <property type="entry name" value="SEC14"/>
    <property type="match status" value="1"/>
</dbReference>
<dbReference type="PANTHER" id="PTHR45657:SF61">
    <property type="entry name" value="CRAL-TRIO DOMAIN-CONTAINING PROTEIN"/>
    <property type="match status" value="1"/>
</dbReference>
<dbReference type="PROSITE" id="PS50191">
    <property type="entry name" value="CRAL_TRIO"/>
    <property type="match status" value="1"/>
</dbReference>
<keyword evidence="2" id="KW-0472">Membrane</keyword>
<dbReference type="InterPro" id="IPR036865">
    <property type="entry name" value="CRAL-TRIO_dom_sf"/>
</dbReference>
<dbReference type="InterPro" id="IPR001251">
    <property type="entry name" value="CRAL-TRIO_dom"/>
</dbReference>